<dbReference type="InterPro" id="IPR023213">
    <property type="entry name" value="CAT-like_dom_sf"/>
</dbReference>
<evidence type="ECO:0000256" key="3">
    <source>
        <dbReference type="ARBA" id="ARBA00023315"/>
    </source>
</evidence>
<dbReference type="Gene3D" id="3.30.559.10">
    <property type="entry name" value="Chloramphenicol acetyltransferase-like domain"/>
    <property type="match status" value="1"/>
</dbReference>
<name>A0A8X8Z5G8_SALSN</name>
<keyword evidence="6" id="KW-1185">Reference proteome</keyword>
<gene>
    <name evidence="5" type="ORF">SASPL_149683</name>
</gene>
<accession>A0A8X8Z5G8</accession>
<dbReference type="Proteomes" id="UP000298416">
    <property type="component" value="Unassembled WGS sequence"/>
</dbReference>
<evidence type="ECO:0000256" key="1">
    <source>
        <dbReference type="ARBA" id="ARBA00009861"/>
    </source>
</evidence>
<evidence type="ECO:0000313" key="6">
    <source>
        <dbReference type="Proteomes" id="UP000298416"/>
    </source>
</evidence>
<feature type="transmembrane region" description="Helical" evidence="4">
    <location>
        <begin position="38"/>
        <end position="55"/>
    </location>
</feature>
<evidence type="ECO:0000313" key="5">
    <source>
        <dbReference type="EMBL" id="KAG6391919.1"/>
    </source>
</evidence>
<protein>
    <submittedName>
        <fullName evidence="5">Uncharacterized protein</fullName>
    </submittedName>
</protein>
<sequence>MISVYRLISTGMTLSVAFVSIFPSYTVNPDILNVTIDYTRLLYEIVSVALFWIVMDHHALSIYYPLVGNLYVDCNDAGVPFIEGEADCEVSQFIADPNDKNLEKFLPHHKTKEFQHLCLAVRVTYFRCGGIG</sequence>
<dbReference type="Pfam" id="PF02458">
    <property type="entry name" value="Transferase"/>
    <property type="match status" value="1"/>
</dbReference>
<comment type="similarity">
    <text evidence="1">Belongs to the plant acyltransferase family.</text>
</comment>
<keyword evidence="4" id="KW-0812">Transmembrane</keyword>
<reference evidence="5" key="1">
    <citation type="submission" date="2018-01" db="EMBL/GenBank/DDBJ databases">
        <authorList>
            <person name="Mao J.F."/>
        </authorList>
    </citation>
    <scope>NUCLEOTIDE SEQUENCE</scope>
    <source>
        <strain evidence="5">Huo1</strain>
        <tissue evidence="5">Leaf</tissue>
    </source>
</reference>
<keyword evidence="3" id="KW-0012">Acyltransferase</keyword>
<dbReference type="PANTHER" id="PTHR31623:SF17">
    <property type="entry name" value="F21J9.9"/>
    <property type="match status" value="1"/>
</dbReference>
<keyword evidence="2" id="KW-0808">Transferase</keyword>
<reference evidence="5" key="2">
    <citation type="submission" date="2020-08" db="EMBL/GenBank/DDBJ databases">
        <title>Plant Genome Project.</title>
        <authorList>
            <person name="Zhang R.-G."/>
        </authorList>
    </citation>
    <scope>NUCLEOTIDE SEQUENCE</scope>
    <source>
        <strain evidence="5">Huo1</strain>
        <tissue evidence="5">Leaf</tissue>
    </source>
</reference>
<dbReference type="GO" id="GO:0016746">
    <property type="term" value="F:acyltransferase activity"/>
    <property type="evidence" value="ECO:0007669"/>
    <property type="project" value="UniProtKB-KW"/>
</dbReference>
<dbReference type="AlphaFoldDB" id="A0A8X8Z5G8"/>
<dbReference type="PANTHER" id="PTHR31623">
    <property type="entry name" value="F21J9.9"/>
    <property type="match status" value="1"/>
</dbReference>
<comment type="caution">
    <text evidence="5">The sequence shown here is derived from an EMBL/GenBank/DDBJ whole genome shotgun (WGS) entry which is preliminary data.</text>
</comment>
<organism evidence="5">
    <name type="scientific">Salvia splendens</name>
    <name type="common">Scarlet sage</name>
    <dbReference type="NCBI Taxonomy" id="180675"/>
    <lineage>
        <taxon>Eukaryota</taxon>
        <taxon>Viridiplantae</taxon>
        <taxon>Streptophyta</taxon>
        <taxon>Embryophyta</taxon>
        <taxon>Tracheophyta</taxon>
        <taxon>Spermatophyta</taxon>
        <taxon>Magnoliopsida</taxon>
        <taxon>eudicotyledons</taxon>
        <taxon>Gunneridae</taxon>
        <taxon>Pentapetalae</taxon>
        <taxon>asterids</taxon>
        <taxon>lamiids</taxon>
        <taxon>Lamiales</taxon>
        <taxon>Lamiaceae</taxon>
        <taxon>Nepetoideae</taxon>
        <taxon>Mentheae</taxon>
        <taxon>Salviinae</taxon>
        <taxon>Salvia</taxon>
        <taxon>Salvia subgen. Calosphace</taxon>
        <taxon>core Calosphace</taxon>
    </lineage>
</organism>
<dbReference type="EMBL" id="PNBA02000019">
    <property type="protein sequence ID" value="KAG6391919.1"/>
    <property type="molecule type" value="Genomic_DNA"/>
</dbReference>
<keyword evidence="4" id="KW-1133">Transmembrane helix</keyword>
<keyword evidence="4" id="KW-0472">Membrane</keyword>
<evidence type="ECO:0000256" key="2">
    <source>
        <dbReference type="ARBA" id="ARBA00022679"/>
    </source>
</evidence>
<evidence type="ECO:0000256" key="4">
    <source>
        <dbReference type="SAM" id="Phobius"/>
    </source>
</evidence>
<proteinExistence type="inferred from homology"/>
<feature type="transmembrane region" description="Helical" evidence="4">
    <location>
        <begin position="7"/>
        <end position="26"/>
    </location>
</feature>